<evidence type="ECO:0008006" key="7">
    <source>
        <dbReference type="Google" id="ProtNLM"/>
    </source>
</evidence>
<keyword evidence="1" id="KW-0472">Membrane</keyword>
<keyword evidence="6" id="KW-1185">Reference proteome</keyword>
<dbReference type="Proteomes" id="UP000482084">
    <property type="component" value="Unassembled WGS sequence"/>
</dbReference>
<organism evidence="3 6">
    <name type="scientific">Bifidobacterium ramosum</name>
    <dbReference type="NCBI Taxonomy" id="1798158"/>
    <lineage>
        <taxon>Bacteria</taxon>
        <taxon>Bacillati</taxon>
        <taxon>Actinomycetota</taxon>
        <taxon>Actinomycetes</taxon>
        <taxon>Bifidobacteriales</taxon>
        <taxon>Bifidobacteriaceae</taxon>
        <taxon>Bifidobacterium</taxon>
    </lineage>
</organism>
<evidence type="ECO:0000313" key="4">
    <source>
        <dbReference type="EMBL" id="NEG72057.1"/>
    </source>
</evidence>
<reference evidence="4 5" key="1">
    <citation type="submission" date="2019-10" db="EMBL/GenBank/DDBJ databases">
        <title>Bifidobacterium from non-human primates.</title>
        <authorList>
            <person name="Modesto M."/>
        </authorList>
    </citation>
    <scope>NUCLEOTIDE SEQUENCE [LARGE SCALE GENOMIC DNA]</scope>
    <source>
        <strain evidence="4 5">TREM</strain>
    </source>
</reference>
<feature type="transmembrane region" description="Helical" evidence="1">
    <location>
        <begin position="147"/>
        <end position="167"/>
    </location>
</feature>
<keyword evidence="2" id="KW-0732">Signal</keyword>
<evidence type="ECO:0000313" key="6">
    <source>
        <dbReference type="Proteomes" id="UP000482084"/>
    </source>
</evidence>
<dbReference type="Proteomes" id="UP000469943">
    <property type="component" value="Unassembled WGS sequence"/>
</dbReference>
<dbReference type="OrthoDB" id="3240234at2"/>
<gene>
    <name evidence="3" type="ORF">DSM100688_1110</name>
    <name evidence="4" type="ORF">GFD24_07550</name>
</gene>
<name>A0A6L4X196_9BIFI</name>
<keyword evidence="1" id="KW-0812">Transmembrane</keyword>
<dbReference type="AlphaFoldDB" id="A0A6L4X196"/>
<comment type="caution">
    <text evidence="3">The sequence shown here is derived from an EMBL/GenBank/DDBJ whole genome shotgun (WGS) entry which is preliminary data.</text>
</comment>
<feature type="signal peptide" evidence="2">
    <location>
        <begin position="1"/>
        <end position="21"/>
    </location>
</feature>
<evidence type="ECO:0000256" key="1">
    <source>
        <dbReference type="SAM" id="Phobius"/>
    </source>
</evidence>
<dbReference type="EMBL" id="WBSM01000005">
    <property type="protein sequence ID" value="KAB8288000.1"/>
    <property type="molecule type" value="Genomic_DNA"/>
</dbReference>
<evidence type="ECO:0000256" key="2">
    <source>
        <dbReference type="SAM" id="SignalP"/>
    </source>
</evidence>
<accession>A0A6L4X196</accession>
<sequence length="173" mass="17438">MKKKIMAIVATIAAVFGFGFAANSAMAVDYGAVTVSGNVATVTINPGTFQPNEKFTVTFDDTYVSNVEQIAQKTWGPFTAAADGSANLKITLTDAGVKLAQEGKLAASFTGENGTTFALPVNAPATGAPSTNPSGTTGTTANTGAAIAPYAIAVALLAAAGVAIFSVRKVSRR</sequence>
<proteinExistence type="predicted"/>
<keyword evidence="1" id="KW-1133">Transmembrane helix</keyword>
<feature type="chain" id="PRO_5038251640" description="LPXTG cell wall anchor domain-containing protein" evidence="2">
    <location>
        <begin position="22"/>
        <end position="173"/>
    </location>
</feature>
<dbReference type="RefSeq" id="WP_152358187.1">
    <property type="nucleotide sequence ID" value="NZ_WBSM01000005.1"/>
</dbReference>
<reference evidence="3 6" key="2">
    <citation type="submission" date="2019-10" db="EMBL/GenBank/DDBJ databases">
        <title>Characterization of the phylogenetic diversity of two novel species belonging to the genus Bifidobacterium: Bifidobacterium cebidarum sp. nov. and Bifidobacterium leontopitheci sp. nov.</title>
        <authorList>
            <person name="Lugli G.A."/>
            <person name="Duranti S."/>
            <person name="Milani C."/>
            <person name="Turroni F."/>
            <person name="Ventura M."/>
        </authorList>
    </citation>
    <scope>NUCLEOTIDE SEQUENCE [LARGE SCALE GENOMIC DNA]</scope>
    <source>
        <strain evidence="3 6">DSM 100688</strain>
    </source>
</reference>
<dbReference type="EMBL" id="WHZX01000005">
    <property type="protein sequence ID" value="NEG72057.1"/>
    <property type="molecule type" value="Genomic_DNA"/>
</dbReference>
<evidence type="ECO:0000313" key="3">
    <source>
        <dbReference type="EMBL" id="KAB8288000.1"/>
    </source>
</evidence>
<protein>
    <recommendedName>
        <fullName evidence="7">LPXTG cell wall anchor domain-containing protein</fullName>
    </recommendedName>
</protein>
<evidence type="ECO:0000313" key="5">
    <source>
        <dbReference type="Proteomes" id="UP000469943"/>
    </source>
</evidence>